<dbReference type="EMBL" id="JACASE010000010">
    <property type="protein sequence ID" value="KAF6430748.1"/>
    <property type="molecule type" value="Genomic_DNA"/>
</dbReference>
<keyword evidence="3" id="KW-1185">Reference proteome</keyword>
<proteinExistence type="predicted"/>
<evidence type="ECO:0000313" key="3">
    <source>
        <dbReference type="Proteomes" id="UP000593571"/>
    </source>
</evidence>
<gene>
    <name evidence="2" type="ORF">HJG63_000997</name>
</gene>
<evidence type="ECO:0000313" key="2">
    <source>
        <dbReference type="EMBL" id="KAF6430748.1"/>
    </source>
</evidence>
<dbReference type="PANTHER" id="PTHR46618:SF1">
    <property type="entry name" value="ARMADILLO REPEAT-CONTAINING PROTEIN 3"/>
    <property type="match status" value="1"/>
</dbReference>
<evidence type="ECO:0000256" key="1">
    <source>
        <dbReference type="ARBA" id="ARBA00022737"/>
    </source>
</evidence>
<sequence>MGKKIKKEAEPPPKDVFDPLTIESKKAATVVLMLNSPEEEILAKACEAIYRFALKGLDFFQFIYFISCLRYLLHKGHFSHESLTYFLSGEFFQTTRISFNAIPKSNVSP</sequence>
<keyword evidence="1" id="KW-0677">Repeat</keyword>
<dbReference type="PANTHER" id="PTHR46618">
    <property type="entry name" value="ARMADILLO REPEAT-CONTAINING PROTEIN 3"/>
    <property type="match status" value="1"/>
</dbReference>
<accession>A0A7J8E5M3</accession>
<protein>
    <submittedName>
        <fullName evidence="2">Armadillo repeat containing 3</fullName>
    </submittedName>
</protein>
<dbReference type="Proteomes" id="UP000593571">
    <property type="component" value="Unassembled WGS sequence"/>
</dbReference>
<dbReference type="InterPro" id="IPR052441">
    <property type="entry name" value="Armadillo-Ser/Thr_Kinase"/>
</dbReference>
<comment type="caution">
    <text evidence="2">The sequence shown here is derived from an EMBL/GenBank/DDBJ whole genome shotgun (WGS) entry which is preliminary data.</text>
</comment>
<organism evidence="2 3">
    <name type="scientific">Rousettus aegyptiacus</name>
    <name type="common">Egyptian fruit bat</name>
    <name type="synonym">Pteropus aegyptiacus</name>
    <dbReference type="NCBI Taxonomy" id="9407"/>
    <lineage>
        <taxon>Eukaryota</taxon>
        <taxon>Metazoa</taxon>
        <taxon>Chordata</taxon>
        <taxon>Craniata</taxon>
        <taxon>Vertebrata</taxon>
        <taxon>Euteleostomi</taxon>
        <taxon>Mammalia</taxon>
        <taxon>Eutheria</taxon>
        <taxon>Laurasiatheria</taxon>
        <taxon>Chiroptera</taxon>
        <taxon>Yinpterochiroptera</taxon>
        <taxon>Pteropodoidea</taxon>
        <taxon>Pteropodidae</taxon>
        <taxon>Rousettinae</taxon>
        <taxon>Rousettus</taxon>
    </lineage>
</organism>
<name>A0A7J8E5M3_ROUAE</name>
<reference evidence="2 3" key="1">
    <citation type="journal article" date="2020" name="Nature">
        <title>Six reference-quality genomes reveal evolution of bat adaptations.</title>
        <authorList>
            <person name="Jebb D."/>
            <person name="Huang Z."/>
            <person name="Pippel M."/>
            <person name="Hughes G.M."/>
            <person name="Lavrichenko K."/>
            <person name="Devanna P."/>
            <person name="Winkler S."/>
            <person name="Jermiin L.S."/>
            <person name="Skirmuntt E.C."/>
            <person name="Katzourakis A."/>
            <person name="Burkitt-Gray L."/>
            <person name="Ray D.A."/>
            <person name="Sullivan K.A.M."/>
            <person name="Roscito J.G."/>
            <person name="Kirilenko B.M."/>
            <person name="Davalos L.M."/>
            <person name="Corthals A.P."/>
            <person name="Power M.L."/>
            <person name="Jones G."/>
            <person name="Ransome R.D."/>
            <person name="Dechmann D.K.N."/>
            <person name="Locatelli A.G."/>
            <person name="Puechmaille S.J."/>
            <person name="Fedrigo O."/>
            <person name="Jarvis E.D."/>
            <person name="Hiller M."/>
            <person name="Vernes S.C."/>
            <person name="Myers E.W."/>
            <person name="Teeling E.C."/>
        </authorList>
    </citation>
    <scope>NUCLEOTIDE SEQUENCE [LARGE SCALE GENOMIC DNA]</scope>
    <source>
        <strain evidence="2">MRouAeg1</strain>
        <tissue evidence="2">Muscle</tissue>
    </source>
</reference>
<dbReference type="AlphaFoldDB" id="A0A7J8E5M3"/>